<dbReference type="Gene3D" id="2.10.109.10">
    <property type="entry name" value="Umud Fragment, subunit A"/>
    <property type="match status" value="1"/>
</dbReference>
<accession>A0A840YQY8</accession>
<dbReference type="Pfam" id="PF00717">
    <property type="entry name" value="Peptidase_S24"/>
    <property type="match status" value="1"/>
</dbReference>
<dbReference type="PANTHER" id="PTHR40661:SF3">
    <property type="entry name" value="FELS-1 PROPHAGE TRANSCRIPTIONAL REGULATOR"/>
    <property type="match status" value="1"/>
</dbReference>
<gene>
    <name evidence="5" type="ORF">FHT02_002758</name>
</gene>
<feature type="domain" description="Peptidase S24/S26A/S26B/S26C" evidence="4">
    <location>
        <begin position="106"/>
        <end position="200"/>
    </location>
</feature>
<keyword evidence="1" id="KW-0805">Transcription regulation</keyword>
<evidence type="ECO:0000256" key="2">
    <source>
        <dbReference type="ARBA" id="ARBA00023125"/>
    </source>
</evidence>
<dbReference type="EMBL" id="JACIJF010000008">
    <property type="protein sequence ID" value="MBB5711512.1"/>
    <property type="molecule type" value="Genomic_DNA"/>
</dbReference>
<evidence type="ECO:0000313" key="5">
    <source>
        <dbReference type="EMBL" id="MBB5711512.1"/>
    </source>
</evidence>
<proteinExistence type="predicted"/>
<dbReference type="InterPro" id="IPR015927">
    <property type="entry name" value="Peptidase_S24_S26A/B/C"/>
</dbReference>
<reference evidence="5 6" key="1">
    <citation type="submission" date="2020-08" db="EMBL/GenBank/DDBJ databases">
        <title>Genomic Encyclopedia of Type Strains, Phase IV (KMG-IV): sequencing the most valuable type-strain genomes for metagenomic binning, comparative biology and taxonomic classification.</title>
        <authorList>
            <person name="Goeker M."/>
        </authorList>
    </citation>
    <scope>NUCLEOTIDE SEQUENCE [LARGE SCALE GENOMIC DNA]</scope>
    <source>
        <strain evidence="5 6">DSM 26736</strain>
    </source>
</reference>
<keyword evidence="2" id="KW-0238">DNA-binding</keyword>
<evidence type="ECO:0000259" key="4">
    <source>
        <dbReference type="Pfam" id="PF00717"/>
    </source>
</evidence>
<keyword evidence="3" id="KW-0804">Transcription</keyword>
<evidence type="ECO:0000256" key="1">
    <source>
        <dbReference type="ARBA" id="ARBA00023015"/>
    </source>
</evidence>
<dbReference type="Proteomes" id="UP000527143">
    <property type="component" value="Unassembled WGS sequence"/>
</dbReference>
<dbReference type="RefSeq" id="WP_184088406.1">
    <property type="nucleotide sequence ID" value="NZ_JACIJF010000008.1"/>
</dbReference>
<dbReference type="GO" id="GO:0003677">
    <property type="term" value="F:DNA binding"/>
    <property type="evidence" value="ECO:0007669"/>
    <property type="project" value="UniProtKB-KW"/>
</dbReference>
<protein>
    <recommendedName>
        <fullName evidence="4">Peptidase S24/S26A/S26B/S26C domain-containing protein</fullName>
    </recommendedName>
</protein>
<name>A0A840YQY8_9SPHN</name>
<evidence type="ECO:0000256" key="3">
    <source>
        <dbReference type="ARBA" id="ARBA00023163"/>
    </source>
</evidence>
<dbReference type="SUPFAM" id="SSF51306">
    <property type="entry name" value="LexA/Signal peptidase"/>
    <property type="match status" value="1"/>
</dbReference>
<comment type="caution">
    <text evidence="5">The sequence shown here is derived from an EMBL/GenBank/DDBJ whole genome shotgun (WGS) entry which is preliminary data.</text>
</comment>
<organism evidence="5 6">
    <name type="scientific">Sphingomonas xinjiangensis</name>
    <dbReference type="NCBI Taxonomy" id="643568"/>
    <lineage>
        <taxon>Bacteria</taxon>
        <taxon>Pseudomonadati</taxon>
        <taxon>Pseudomonadota</taxon>
        <taxon>Alphaproteobacteria</taxon>
        <taxon>Sphingomonadales</taxon>
        <taxon>Sphingomonadaceae</taxon>
        <taxon>Sphingomonas</taxon>
    </lineage>
</organism>
<keyword evidence="6" id="KW-1185">Reference proteome</keyword>
<dbReference type="CDD" id="cd06529">
    <property type="entry name" value="S24_LexA-like"/>
    <property type="match status" value="1"/>
</dbReference>
<dbReference type="InterPro" id="IPR036286">
    <property type="entry name" value="LexA/Signal_pep-like_sf"/>
</dbReference>
<dbReference type="InterPro" id="IPR039418">
    <property type="entry name" value="LexA-like"/>
</dbReference>
<dbReference type="AlphaFoldDB" id="A0A840YQY8"/>
<dbReference type="PANTHER" id="PTHR40661">
    <property type="match status" value="1"/>
</dbReference>
<sequence length="208" mass="22339">MDEADQRAALEALMAQHGIGFAELSRVIGRNPAYLQQYVRRGSPRTLAEGDRHRLAAFFGVPDAQLGGPHASGLIEIARLDVGASAGPGRLPDAEAVRRPGELSPALLRQLGVRPEAASMIRVEGDSMEPLLSNGDEILVDRDRAEVRARGGIFVIRVDGALMVKRLRPALGGGVDVVSENPAYPPRHCKPGDVEVIGRVTWMSRSLV</sequence>
<evidence type="ECO:0000313" key="6">
    <source>
        <dbReference type="Proteomes" id="UP000527143"/>
    </source>
</evidence>